<accession>A0A9X1WVL4</accession>
<comment type="caution">
    <text evidence="1">The sequence shown here is derived from an EMBL/GenBank/DDBJ whole genome shotgun (WGS) entry which is preliminary data.</text>
</comment>
<dbReference type="AlphaFoldDB" id="A0A9X1WVL4"/>
<name>A0A9X1WVL4_9GAMM</name>
<dbReference type="RefSeq" id="WP_241570050.1">
    <property type="nucleotide sequence ID" value="NZ_JAKUML010000001.1"/>
</dbReference>
<sequence length="58" mass="6640">MTSSHLFNLYIVIYRRNFTQFLQQIHPPNTVPLTTAWAVDARANLPNASTDLTLTHPM</sequence>
<evidence type="ECO:0000313" key="2">
    <source>
        <dbReference type="Proteomes" id="UP001139701"/>
    </source>
</evidence>
<evidence type="ECO:0000313" key="1">
    <source>
        <dbReference type="EMBL" id="MCJ8145428.1"/>
    </source>
</evidence>
<organism evidence="1 2">
    <name type="scientific">Acinetobacter sedimenti</name>
    <dbReference type="NCBI Taxonomy" id="2919922"/>
    <lineage>
        <taxon>Bacteria</taxon>
        <taxon>Pseudomonadati</taxon>
        <taxon>Pseudomonadota</taxon>
        <taxon>Gammaproteobacteria</taxon>
        <taxon>Moraxellales</taxon>
        <taxon>Moraxellaceae</taxon>
        <taxon>Acinetobacter</taxon>
    </lineage>
</organism>
<keyword evidence="2" id="KW-1185">Reference proteome</keyword>
<proteinExistence type="predicted"/>
<dbReference type="Proteomes" id="UP001139701">
    <property type="component" value="Unassembled WGS sequence"/>
</dbReference>
<dbReference type="EMBL" id="JAKUML010000001">
    <property type="protein sequence ID" value="MCJ8145428.1"/>
    <property type="molecule type" value="Genomic_DNA"/>
</dbReference>
<reference evidence="1" key="1">
    <citation type="submission" date="2022-02" db="EMBL/GenBank/DDBJ databases">
        <title>Acinetobacter A3.8 sp. nov., isolated from Sediment (Zhairuo Island).</title>
        <authorList>
            <person name="Zheng K."/>
        </authorList>
    </citation>
    <scope>NUCLEOTIDE SEQUENCE</scope>
    <source>
        <strain evidence="1">A3.8</strain>
    </source>
</reference>
<protein>
    <submittedName>
        <fullName evidence="1">Uncharacterized protein</fullName>
    </submittedName>
</protein>
<gene>
    <name evidence="1" type="ORF">MKI79_00585</name>
</gene>